<evidence type="ECO:0000313" key="2">
    <source>
        <dbReference type="Proteomes" id="UP000000768"/>
    </source>
</evidence>
<dbReference type="AlphaFoldDB" id="A0A194YHV2"/>
<dbReference type="Proteomes" id="UP000000768">
    <property type="component" value="Chromosome 10"/>
</dbReference>
<protein>
    <submittedName>
        <fullName evidence="1">Uncharacterized protein</fullName>
    </submittedName>
</protein>
<dbReference type="InParanoid" id="A0A194YHV2"/>
<gene>
    <name evidence="1" type="ORF">SORBI_3010G075700</name>
</gene>
<dbReference type="EMBL" id="CM000769">
    <property type="protein sequence ID" value="KXG19549.1"/>
    <property type="molecule type" value="Genomic_DNA"/>
</dbReference>
<name>A0A194YHV2_SORBI</name>
<keyword evidence="2" id="KW-1185">Reference proteome</keyword>
<sequence>MSCPWRWLRIGEETCRLISLAGQRLLPLKLPHLNCRSARPLSISMLADVLDAANPHRRWA</sequence>
<reference evidence="2" key="2">
    <citation type="journal article" date="2018" name="Plant J.">
        <title>The Sorghum bicolor reference genome: improved assembly, gene annotations, a transcriptome atlas, and signatures of genome organization.</title>
        <authorList>
            <person name="McCormick R.F."/>
            <person name="Truong S.K."/>
            <person name="Sreedasyam A."/>
            <person name="Jenkins J."/>
            <person name="Shu S."/>
            <person name="Sims D."/>
            <person name="Kennedy M."/>
            <person name="Amirebrahimi M."/>
            <person name="Weers B.D."/>
            <person name="McKinley B."/>
            <person name="Mattison A."/>
            <person name="Morishige D.T."/>
            <person name="Grimwood J."/>
            <person name="Schmutz J."/>
            <person name="Mullet J.E."/>
        </authorList>
    </citation>
    <scope>NUCLEOTIDE SEQUENCE [LARGE SCALE GENOMIC DNA]</scope>
    <source>
        <strain evidence="2">cv. BTx623</strain>
    </source>
</reference>
<organism evidence="1 2">
    <name type="scientific">Sorghum bicolor</name>
    <name type="common">Sorghum</name>
    <name type="synonym">Sorghum vulgare</name>
    <dbReference type="NCBI Taxonomy" id="4558"/>
    <lineage>
        <taxon>Eukaryota</taxon>
        <taxon>Viridiplantae</taxon>
        <taxon>Streptophyta</taxon>
        <taxon>Embryophyta</taxon>
        <taxon>Tracheophyta</taxon>
        <taxon>Spermatophyta</taxon>
        <taxon>Magnoliopsida</taxon>
        <taxon>Liliopsida</taxon>
        <taxon>Poales</taxon>
        <taxon>Poaceae</taxon>
        <taxon>PACMAD clade</taxon>
        <taxon>Panicoideae</taxon>
        <taxon>Andropogonodae</taxon>
        <taxon>Andropogoneae</taxon>
        <taxon>Sorghinae</taxon>
        <taxon>Sorghum</taxon>
    </lineage>
</organism>
<proteinExistence type="predicted"/>
<reference evidence="1 2" key="1">
    <citation type="journal article" date="2009" name="Nature">
        <title>The Sorghum bicolor genome and the diversification of grasses.</title>
        <authorList>
            <person name="Paterson A.H."/>
            <person name="Bowers J.E."/>
            <person name="Bruggmann R."/>
            <person name="Dubchak I."/>
            <person name="Grimwood J."/>
            <person name="Gundlach H."/>
            <person name="Haberer G."/>
            <person name="Hellsten U."/>
            <person name="Mitros T."/>
            <person name="Poliakov A."/>
            <person name="Schmutz J."/>
            <person name="Spannagl M."/>
            <person name="Tang H."/>
            <person name="Wang X."/>
            <person name="Wicker T."/>
            <person name="Bharti A.K."/>
            <person name="Chapman J."/>
            <person name="Feltus F.A."/>
            <person name="Gowik U."/>
            <person name="Grigoriev I.V."/>
            <person name="Lyons E."/>
            <person name="Maher C.A."/>
            <person name="Martis M."/>
            <person name="Narechania A."/>
            <person name="Otillar R.P."/>
            <person name="Penning B.W."/>
            <person name="Salamov A.A."/>
            <person name="Wang Y."/>
            <person name="Zhang L."/>
            <person name="Carpita N.C."/>
            <person name="Freeling M."/>
            <person name="Gingle A.R."/>
            <person name="Hash C.T."/>
            <person name="Keller B."/>
            <person name="Klein P."/>
            <person name="Kresovich S."/>
            <person name="McCann M.C."/>
            <person name="Ming R."/>
            <person name="Peterson D.G."/>
            <person name="Mehboob-ur-Rahman"/>
            <person name="Ware D."/>
            <person name="Westhoff P."/>
            <person name="Mayer K.F."/>
            <person name="Messing J."/>
            <person name="Rokhsar D.S."/>
        </authorList>
    </citation>
    <scope>NUCLEOTIDE SEQUENCE [LARGE SCALE GENOMIC DNA]</scope>
    <source>
        <strain evidence="2">cv. BTx623</strain>
    </source>
</reference>
<accession>A0A194YHV2</accession>
<evidence type="ECO:0000313" key="1">
    <source>
        <dbReference type="EMBL" id="KXG19549.1"/>
    </source>
</evidence>
<dbReference type="Gramene" id="KXG19549">
    <property type="protein sequence ID" value="KXG19549"/>
    <property type="gene ID" value="SORBI_3010G075700"/>
</dbReference>